<reference evidence="2" key="1">
    <citation type="submission" date="2015-01" db="EMBL/GenBank/DDBJ databases">
        <authorList>
            <person name="Aksoy S."/>
            <person name="Warren W."/>
            <person name="Wilson R.K."/>
        </authorList>
    </citation>
    <scope>NUCLEOTIDE SEQUENCE [LARGE SCALE GENOMIC DNA]</scope>
    <source>
        <strain evidence="2">IAEA</strain>
    </source>
</reference>
<protein>
    <submittedName>
        <fullName evidence="1">Uncharacterized protein</fullName>
    </submittedName>
</protein>
<evidence type="ECO:0000313" key="1">
    <source>
        <dbReference type="EnsemblMetazoa" id="GPPI042896-PA"/>
    </source>
</evidence>
<dbReference type="InterPro" id="IPR014729">
    <property type="entry name" value="Rossmann-like_a/b/a_fold"/>
</dbReference>
<evidence type="ECO:0000313" key="2">
    <source>
        <dbReference type="Proteomes" id="UP000092460"/>
    </source>
</evidence>
<keyword evidence="2" id="KW-1185">Reference proteome</keyword>
<dbReference type="STRING" id="67801.A0A1B0BWR1"/>
<proteinExistence type="predicted"/>
<sequence length="234" mass="26371">MFMIADEEPRTNLLSNVLERMSQNQYANEINVKYLKRDVTAEQKFVEAAKHFNCQFTFKADVNRTLASDLLTAICLGTEQPNLTDDHLNDGIKLVRPLRNLSKLEKDLYLKARSLKSLQSRYYGENKGTNGSLQNLTKSFIQNLQTSFSSTFSRGVIYASSGSTPSQQLVDADLKDKPIESTKRLASDADRGDRRTNCTRIACEIIKNFVRKCLLSGDIGDIAVFMTLSPTIFH</sequence>
<name>A0A1B0BWR1_9MUSC</name>
<organism evidence="1 2">
    <name type="scientific">Glossina palpalis gambiensis</name>
    <dbReference type="NCBI Taxonomy" id="67801"/>
    <lineage>
        <taxon>Eukaryota</taxon>
        <taxon>Metazoa</taxon>
        <taxon>Ecdysozoa</taxon>
        <taxon>Arthropoda</taxon>
        <taxon>Hexapoda</taxon>
        <taxon>Insecta</taxon>
        <taxon>Pterygota</taxon>
        <taxon>Neoptera</taxon>
        <taxon>Endopterygota</taxon>
        <taxon>Diptera</taxon>
        <taxon>Brachycera</taxon>
        <taxon>Muscomorpha</taxon>
        <taxon>Hippoboscoidea</taxon>
        <taxon>Glossinidae</taxon>
        <taxon>Glossina</taxon>
    </lineage>
</organism>
<dbReference type="EnsemblMetazoa" id="GPPI042896-RA">
    <property type="protein sequence ID" value="GPPI042896-PA"/>
    <property type="gene ID" value="GPPI042896"/>
</dbReference>
<dbReference type="Proteomes" id="UP000092460">
    <property type="component" value="Unassembled WGS sequence"/>
</dbReference>
<dbReference type="EMBL" id="JXJN01021950">
    <property type="status" value="NOT_ANNOTATED_CDS"/>
    <property type="molecule type" value="Genomic_DNA"/>
</dbReference>
<dbReference type="Gene3D" id="3.40.50.620">
    <property type="entry name" value="HUPs"/>
    <property type="match status" value="1"/>
</dbReference>
<dbReference type="VEuPathDB" id="VectorBase:GPPI042896"/>
<accession>A0A1B0BWR1</accession>
<reference evidence="1" key="2">
    <citation type="submission" date="2020-05" db="UniProtKB">
        <authorList>
            <consortium name="EnsemblMetazoa"/>
        </authorList>
    </citation>
    <scope>IDENTIFICATION</scope>
    <source>
        <strain evidence="1">IAEA</strain>
    </source>
</reference>
<dbReference type="AlphaFoldDB" id="A0A1B0BWR1"/>